<organism evidence="1">
    <name type="scientific">bioreactor metagenome</name>
    <dbReference type="NCBI Taxonomy" id="1076179"/>
    <lineage>
        <taxon>unclassified sequences</taxon>
        <taxon>metagenomes</taxon>
        <taxon>ecological metagenomes</taxon>
    </lineage>
</organism>
<protein>
    <submittedName>
        <fullName evidence="1">Uncharacterized protein</fullName>
    </submittedName>
</protein>
<reference evidence="1" key="1">
    <citation type="submission" date="2019-08" db="EMBL/GenBank/DDBJ databases">
        <authorList>
            <person name="Kucharzyk K."/>
            <person name="Murdoch R.W."/>
            <person name="Higgins S."/>
            <person name="Loffler F."/>
        </authorList>
    </citation>
    <scope>NUCLEOTIDE SEQUENCE</scope>
</reference>
<name>A0A645DW44_9ZZZZ</name>
<accession>A0A645DW44</accession>
<proteinExistence type="predicted"/>
<comment type="caution">
    <text evidence="1">The sequence shown here is derived from an EMBL/GenBank/DDBJ whole genome shotgun (WGS) entry which is preliminary data.</text>
</comment>
<evidence type="ECO:0000313" key="1">
    <source>
        <dbReference type="EMBL" id="MPM92562.1"/>
    </source>
</evidence>
<sequence>MKRTVLESTPYEGLKSGSHLDVEVYYDKGGANYFCGGTTQRGYYVSVTPATHKNGMVSVVLFTGIKKLLLQTSRFSDKQFEQAVELGRAAAPELIAYVLEKEKAA</sequence>
<dbReference type="EMBL" id="VSSQ01039488">
    <property type="protein sequence ID" value="MPM92562.1"/>
    <property type="molecule type" value="Genomic_DNA"/>
</dbReference>
<dbReference type="AlphaFoldDB" id="A0A645DW44"/>
<gene>
    <name evidence="1" type="ORF">SDC9_139697</name>
</gene>